<keyword evidence="1" id="KW-0813">Transport</keyword>
<dbReference type="NCBIfam" id="NF008319">
    <property type="entry name" value="PRK11109.1"/>
    <property type="match status" value="1"/>
</dbReference>
<dbReference type="SUPFAM" id="SSF55804">
    <property type="entry name" value="Phoshotransferase/anion transport protein"/>
    <property type="match status" value="2"/>
</dbReference>
<name>A0ABT5V555_9VIBR</name>
<keyword evidence="5" id="KW-0598">Phosphotransferase system</keyword>
<feature type="domain" description="HPr" evidence="8">
    <location>
        <begin position="295"/>
        <end position="385"/>
    </location>
</feature>
<keyword evidence="3" id="KW-0762">Sugar transport</keyword>
<evidence type="ECO:0000256" key="3">
    <source>
        <dbReference type="ARBA" id="ARBA00022597"/>
    </source>
</evidence>
<keyword evidence="6" id="KW-0418">Kinase</keyword>
<proteinExistence type="predicted"/>
<dbReference type="InterPro" id="IPR050893">
    <property type="entry name" value="Sugar_PTS"/>
</dbReference>
<dbReference type="InterPro" id="IPR001020">
    <property type="entry name" value="PTS_HPr_His_P_site"/>
</dbReference>
<dbReference type="EMBL" id="JARBFT010000010">
    <property type="protein sequence ID" value="MDE1515460.1"/>
    <property type="molecule type" value="Genomic_DNA"/>
</dbReference>
<dbReference type="InterPro" id="IPR000032">
    <property type="entry name" value="HPr-like"/>
</dbReference>
<dbReference type="Gene3D" id="3.30.1340.10">
    <property type="entry name" value="HPr-like"/>
    <property type="match status" value="1"/>
</dbReference>
<evidence type="ECO:0000313" key="9">
    <source>
        <dbReference type="EMBL" id="MDE1515460.1"/>
    </source>
</evidence>
<dbReference type="Pfam" id="PF00381">
    <property type="entry name" value="PTS-HPr"/>
    <property type="match status" value="1"/>
</dbReference>
<keyword evidence="10" id="KW-1185">Reference proteome</keyword>
<evidence type="ECO:0000256" key="4">
    <source>
        <dbReference type="ARBA" id="ARBA00022679"/>
    </source>
</evidence>
<gene>
    <name evidence="9" type="primary">fruB</name>
    <name evidence="9" type="ORF">PUN32_10600</name>
</gene>
<dbReference type="SUPFAM" id="SSF55594">
    <property type="entry name" value="HPr-like"/>
    <property type="match status" value="1"/>
</dbReference>
<sequence length="385" mass="41103">MLELTTQDIQLQQQFENKQAAILGLAQALISKGLVAEGYAQGMLNREAQHSTYLGNGIAIPHGTIDTRELVKQTGVTAMHFPQGLDWGDGNRVYVAIGIAAKSDEHLGILKQLTKVLSADGVEQALQQAQTAAQLIAIIKGEAQLQADFDASLIQHQFPASDMLQMSAVAGGLLRNTGCAESEFVAQLVTKIPTHLGRGLWLIASDRAVNRTGMSIVTTANDCEYQQQPVKALIAFSVCNDAHQPLLDKITKLVFQQKQDLIWQASVDQLLNLFVNTAGQATNETSESQTADTSAHSAIFRIKNSHGLHARPGAMLVAEAKKFSANIRVANLDGDGHVVNAKSLMKVIALGVKHNHQLQFSAEGPDAEAALQAIGAAIKAGLGEG</sequence>
<dbReference type="PANTHER" id="PTHR30181:SF3">
    <property type="entry name" value="MULTIPHOSPHORYL TRANSFER PROTEIN"/>
    <property type="match status" value="1"/>
</dbReference>
<accession>A0ABT5V555</accession>
<keyword evidence="2" id="KW-0597">Phosphoprotein</keyword>
<dbReference type="InterPro" id="IPR035895">
    <property type="entry name" value="HPr-like_sf"/>
</dbReference>
<dbReference type="RefSeq" id="WP_274723076.1">
    <property type="nucleotide sequence ID" value="NZ_JARBFT010000010.1"/>
</dbReference>
<dbReference type="Gene3D" id="3.40.930.10">
    <property type="entry name" value="Mannitol-specific EII, Chain A"/>
    <property type="match status" value="1"/>
</dbReference>
<feature type="domain" description="PTS EIIA type-2" evidence="7">
    <location>
        <begin position="2"/>
        <end position="142"/>
    </location>
</feature>
<dbReference type="Pfam" id="PF00359">
    <property type="entry name" value="PTS_EIIA_2"/>
    <property type="match status" value="1"/>
</dbReference>
<evidence type="ECO:0000256" key="2">
    <source>
        <dbReference type="ARBA" id="ARBA00022553"/>
    </source>
</evidence>
<dbReference type="PRINTS" id="PR00107">
    <property type="entry name" value="PHOSPHOCPHPR"/>
</dbReference>
<evidence type="ECO:0000259" key="7">
    <source>
        <dbReference type="PROSITE" id="PS51094"/>
    </source>
</evidence>
<dbReference type="InterPro" id="IPR016152">
    <property type="entry name" value="PTrfase/Anion_transptr"/>
</dbReference>
<dbReference type="PANTHER" id="PTHR30181">
    <property type="entry name" value="MANNITOL PERMEASE IIC COMPONENT"/>
    <property type="match status" value="1"/>
</dbReference>
<dbReference type="InterPro" id="IPR002178">
    <property type="entry name" value="PTS_EIIA_type-2_dom"/>
</dbReference>
<evidence type="ECO:0000256" key="1">
    <source>
        <dbReference type="ARBA" id="ARBA00022448"/>
    </source>
</evidence>
<evidence type="ECO:0000256" key="5">
    <source>
        <dbReference type="ARBA" id="ARBA00022683"/>
    </source>
</evidence>
<reference evidence="9 10" key="1">
    <citation type="submission" date="2023-02" db="EMBL/GenBank/DDBJ databases">
        <title>Vibrio intestini sp. nov., a close relative of Vibrio cholerae isolated from the intestine of Healthy Culter dabryi.</title>
        <authorList>
            <person name="Wu N."/>
        </authorList>
    </citation>
    <scope>NUCLEOTIDE SEQUENCE [LARGE SCALE GENOMIC DNA]</scope>
    <source>
        <strain evidence="9 10">DSL-7</strain>
    </source>
</reference>
<dbReference type="PROSITE" id="PS00372">
    <property type="entry name" value="PTS_EIIA_TYPE_2_HIS"/>
    <property type="match status" value="1"/>
</dbReference>
<dbReference type="PROSITE" id="PS51350">
    <property type="entry name" value="PTS_HPR_DOM"/>
    <property type="match status" value="1"/>
</dbReference>
<dbReference type="Proteomes" id="UP001216189">
    <property type="component" value="Unassembled WGS sequence"/>
</dbReference>
<protein>
    <submittedName>
        <fullName evidence="9">Fused PTS fructose transporter subunit IIA/HPr protein</fullName>
    </submittedName>
</protein>
<dbReference type="NCBIfam" id="TIGR01003">
    <property type="entry name" value="PTS_HPr_family"/>
    <property type="match status" value="1"/>
</dbReference>
<evidence type="ECO:0000256" key="6">
    <source>
        <dbReference type="ARBA" id="ARBA00022777"/>
    </source>
</evidence>
<organism evidence="9 10">
    <name type="scientific">Vibrio chanodichtyis</name>
    <dbReference type="NCBI Taxonomy" id="3027932"/>
    <lineage>
        <taxon>Bacteria</taxon>
        <taxon>Pseudomonadati</taxon>
        <taxon>Pseudomonadota</taxon>
        <taxon>Gammaproteobacteria</taxon>
        <taxon>Vibrionales</taxon>
        <taxon>Vibrionaceae</taxon>
        <taxon>Vibrio</taxon>
    </lineage>
</organism>
<dbReference type="CDD" id="cd00211">
    <property type="entry name" value="PTS_IIA_fru"/>
    <property type="match status" value="1"/>
</dbReference>
<evidence type="ECO:0000259" key="8">
    <source>
        <dbReference type="PROSITE" id="PS51350"/>
    </source>
</evidence>
<evidence type="ECO:0000313" key="10">
    <source>
        <dbReference type="Proteomes" id="UP001216189"/>
    </source>
</evidence>
<dbReference type="PROSITE" id="PS51094">
    <property type="entry name" value="PTS_EIIA_TYPE_2"/>
    <property type="match status" value="1"/>
</dbReference>
<keyword evidence="4" id="KW-0808">Transferase</keyword>
<comment type="caution">
    <text evidence="9">The sequence shown here is derived from an EMBL/GenBank/DDBJ whole genome shotgun (WGS) entry which is preliminary data.</text>
</comment>
<dbReference type="PROSITE" id="PS00369">
    <property type="entry name" value="PTS_HPR_HIS"/>
    <property type="match status" value="1"/>
</dbReference>
<dbReference type="CDD" id="cd00367">
    <property type="entry name" value="PTS-HPr_like"/>
    <property type="match status" value="1"/>
</dbReference>